<organism evidence="1 2">
    <name type="scientific">Acidisarcina polymorpha</name>
    <dbReference type="NCBI Taxonomy" id="2211140"/>
    <lineage>
        <taxon>Bacteria</taxon>
        <taxon>Pseudomonadati</taxon>
        <taxon>Acidobacteriota</taxon>
        <taxon>Terriglobia</taxon>
        <taxon>Terriglobales</taxon>
        <taxon>Acidobacteriaceae</taxon>
        <taxon>Acidisarcina</taxon>
    </lineage>
</organism>
<gene>
    <name evidence="1" type="ORF">ACPOL_1879</name>
</gene>
<reference evidence="1 2" key="1">
    <citation type="journal article" date="2018" name="Front. Microbiol.">
        <title>Hydrolytic Capabilities as a Key to Environmental Success: Chitinolytic and Cellulolytic Acidobacteria From Acidic Sub-arctic Soils and Boreal Peatlands.</title>
        <authorList>
            <person name="Belova S.E."/>
            <person name="Ravin N.V."/>
            <person name="Pankratov T.A."/>
            <person name="Rakitin A.L."/>
            <person name="Ivanova A.A."/>
            <person name="Beletsky A.V."/>
            <person name="Mardanov A.V."/>
            <person name="Sinninghe Damste J.S."/>
            <person name="Dedysh S.N."/>
        </authorList>
    </citation>
    <scope>NUCLEOTIDE SEQUENCE [LARGE SCALE GENOMIC DNA]</scope>
    <source>
        <strain evidence="1 2">SBC82</strain>
    </source>
</reference>
<accession>A0A2Z5FWG1</accession>
<evidence type="ECO:0000313" key="2">
    <source>
        <dbReference type="Proteomes" id="UP000253606"/>
    </source>
</evidence>
<proteinExistence type="predicted"/>
<dbReference type="AlphaFoldDB" id="A0A2Z5FWG1"/>
<dbReference type="EMBL" id="CP030840">
    <property type="protein sequence ID" value="AXC11219.1"/>
    <property type="molecule type" value="Genomic_DNA"/>
</dbReference>
<dbReference type="KEGG" id="abas:ACPOL_1879"/>
<protein>
    <submittedName>
        <fullName evidence="1">Uncharacterized protein</fullName>
    </submittedName>
</protein>
<evidence type="ECO:0000313" key="1">
    <source>
        <dbReference type="EMBL" id="AXC11219.1"/>
    </source>
</evidence>
<keyword evidence="2" id="KW-1185">Reference proteome</keyword>
<name>A0A2Z5FWG1_9BACT</name>
<dbReference type="Proteomes" id="UP000253606">
    <property type="component" value="Chromosome"/>
</dbReference>
<sequence length="39" mass="4332">MATSARIMEVVGYKIGNIEDEAAMTSDIEIDSADRFRQP</sequence>